<keyword evidence="2" id="KW-1185">Reference proteome</keyword>
<proteinExistence type="predicted"/>
<organism evidence="1 2">
    <name type="scientific">Commensalibacter nepenthis</name>
    <dbReference type="NCBI Taxonomy" id="3043872"/>
    <lineage>
        <taxon>Bacteria</taxon>
        <taxon>Pseudomonadati</taxon>
        <taxon>Pseudomonadota</taxon>
        <taxon>Alphaproteobacteria</taxon>
        <taxon>Acetobacterales</taxon>
        <taxon>Acetobacteraceae</taxon>
    </lineage>
</organism>
<dbReference type="Proteomes" id="UP001431775">
    <property type="component" value="Unassembled WGS sequence"/>
</dbReference>
<protein>
    <recommendedName>
        <fullName evidence="3">Transposase</fullName>
    </recommendedName>
</protein>
<evidence type="ECO:0000313" key="1">
    <source>
        <dbReference type="EMBL" id="MDI2113145.1"/>
    </source>
</evidence>
<dbReference type="EMBL" id="JASBAN010000001">
    <property type="protein sequence ID" value="MDI2113145.1"/>
    <property type="molecule type" value="Genomic_DNA"/>
</dbReference>
<evidence type="ECO:0000313" key="2">
    <source>
        <dbReference type="Proteomes" id="UP001431775"/>
    </source>
</evidence>
<accession>A0ABT6QA04</accession>
<name>A0ABT6QA04_9PROT</name>
<sequence length="47" mass="5047">MIISSVRASLGMFDRIFAALAGQGSTPQRIMIDAPHLNSTSHSSEPF</sequence>
<evidence type="ECO:0008006" key="3">
    <source>
        <dbReference type="Google" id="ProtNLM"/>
    </source>
</evidence>
<reference evidence="1" key="1">
    <citation type="submission" date="2023-05" db="EMBL/GenBank/DDBJ databases">
        <title>Whole genome sequence of Commensalibacter sp.</title>
        <authorList>
            <person name="Charoenyingcharoen P."/>
            <person name="Yukphan P."/>
        </authorList>
    </citation>
    <scope>NUCLEOTIDE SEQUENCE</scope>
    <source>
        <strain evidence="1">TBRC 10068</strain>
    </source>
</reference>
<gene>
    <name evidence="1" type="ORF">QJV33_07640</name>
</gene>
<comment type="caution">
    <text evidence="1">The sequence shown here is derived from an EMBL/GenBank/DDBJ whole genome shotgun (WGS) entry which is preliminary data.</text>
</comment>